<keyword evidence="2" id="KW-1185">Reference proteome</keyword>
<dbReference type="AlphaFoldDB" id="A0AAD8E7M9"/>
<reference evidence="1" key="1">
    <citation type="journal article" date="2023" name="IScience">
        <title>Live-bearing cockroach genome reveals convergent evolutionary mechanisms linked to viviparity in insects and beyond.</title>
        <authorList>
            <person name="Fouks B."/>
            <person name="Harrison M.C."/>
            <person name="Mikhailova A.A."/>
            <person name="Marchal E."/>
            <person name="English S."/>
            <person name="Carruthers M."/>
            <person name="Jennings E.C."/>
            <person name="Chiamaka E.L."/>
            <person name="Frigard R.A."/>
            <person name="Pippel M."/>
            <person name="Attardo G.M."/>
            <person name="Benoit J.B."/>
            <person name="Bornberg-Bauer E."/>
            <person name="Tobe S.S."/>
        </authorList>
    </citation>
    <scope>NUCLEOTIDE SEQUENCE</scope>
    <source>
        <strain evidence="1">Stay&amp;Tobe</strain>
    </source>
</reference>
<reference evidence="1" key="2">
    <citation type="submission" date="2023-05" db="EMBL/GenBank/DDBJ databases">
        <authorList>
            <person name="Fouks B."/>
        </authorList>
    </citation>
    <scope>NUCLEOTIDE SEQUENCE</scope>
    <source>
        <strain evidence="1">Stay&amp;Tobe</strain>
        <tissue evidence="1">Testes</tissue>
    </source>
</reference>
<feature type="non-terminal residue" evidence="1">
    <location>
        <position position="80"/>
    </location>
</feature>
<dbReference type="EMBL" id="JASPKZ010008384">
    <property type="protein sequence ID" value="KAJ9579657.1"/>
    <property type="molecule type" value="Genomic_DNA"/>
</dbReference>
<organism evidence="1 2">
    <name type="scientific">Diploptera punctata</name>
    <name type="common">Pacific beetle cockroach</name>
    <dbReference type="NCBI Taxonomy" id="6984"/>
    <lineage>
        <taxon>Eukaryota</taxon>
        <taxon>Metazoa</taxon>
        <taxon>Ecdysozoa</taxon>
        <taxon>Arthropoda</taxon>
        <taxon>Hexapoda</taxon>
        <taxon>Insecta</taxon>
        <taxon>Pterygota</taxon>
        <taxon>Neoptera</taxon>
        <taxon>Polyneoptera</taxon>
        <taxon>Dictyoptera</taxon>
        <taxon>Blattodea</taxon>
        <taxon>Blaberoidea</taxon>
        <taxon>Blaberidae</taxon>
        <taxon>Diplopterinae</taxon>
        <taxon>Diploptera</taxon>
    </lineage>
</organism>
<evidence type="ECO:0000313" key="2">
    <source>
        <dbReference type="Proteomes" id="UP001233999"/>
    </source>
</evidence>
<sequence length="80" mass="9172">DFNIAELTRLIRTNAECAAAYSKSRRFIDIFPSPIIRKQCHSFNFYPLSYLPPPLRRGYCAPQLPLFAGTKVRKAWVGNP</sequence>
<feature type="non-terminal residue" evidence="1">
    <location>
        <position position="1"/>
    </location>
</feature>
<evidence type="ECO:0000313" key="1">
    <source>
        <dbReference type="EMBL" id="KAJ9579657.1"/>
    </source>
</evidence>
<gene>
    <name evidence="1" type="ORF">L9F63_004736</name>
</gene>
<dbReference type="Proteomes" id="UP001233999">
    <property type="component" value="Unassembled WGS sequence"/>
</dbReference>
<comment type="caution">
    <text evidence="1">The sequence shown here is derived from an EMBL/GenBank/DDBJ whole genome shotgun (WGS) entry which is preliminary data.</text>
</comment>
<protein>
    <submittedName>
        <fullName evidence="1">Uncharacterized protein</fullName>
    </submittedName>
</protein>
<name>A0AAD8E7M9_DIPPU</name>
<accession>A0AAD8E7M9</accession>
<proteinExistence type="predicted"/>